<keyword evidence="2" id="KW-0547">Nucleotide-binding</keyword>
<dbReference type="GO" id="GO:0015188">
    <property type="term" value="F:L-isoleucine transmembrane transporter activity"/>
    <property type="evidence" value="ECO:0007669"/>
    <property type="project" value="TreeGrafter"/>
</dbReference>
<dbReference type="GO" id="GO:0016887">
    <property type="term" value="F:ATP hydrolysis activity"/>
    <property type="evidence" value="ECO:0007669"/>
    <property type="project" value="InterPro"/>
</dbReference>
<dbReference type="GO" id="GO:1903806">
    <property type="term" value="P:L-isoleucine import across plasma membrane"/>
    <property type="evidence" value="ECO:0007669"/>
    <property type="project" value="TreeGrafter"/>
</dbReference>
<accession>A0A1X9SRF5</accession>
<dbReference type="InterPro" id="IPR003593">
    <property type="entry name" value="AAA+_ATPase"/>
</dbReference>
<evidence type="ECO:0000256" key="3">
    <source>
        <dbReference type="ARBA" id="ARBA00022840"/>
    </source>
</evidence>
<dbReference type="SMART" id="SM00382">
    <property type="entry name" value="AAA"/>
    <property type="match status" value="1"/>
</dbReference>
<evidence type="ECO:0000313" key="4">
    <source>
        <dbReference type="EMBL" id="ARQ98823.1"/>
    </source>
</evidence>
<evidence type="ECO:0000313" key="5">
    <source>
        <dbReference type="Proteomes" id="UP000194309"/>
    </source>
</evidence>
<dbReference type="InterPro" id="IPR051120">
    <property type="entry name" value="ABC_AA/LPS_Transport"/>
</dbReference>
<dbReference type="AlphaFoldDB" id="A0A1X9SRF5"/>
<dbReference type="Gene3D" id="3.40.50.300">
    <property type="entry name" value="P-loop containing nucleotide triphosphate hydrolases"/>
    <property type="match status" value="1"/>
</dbReference>
<accession>A0A381D8V6</accession>
<keyword evidence="3 4" id="KW-0067">ATP-binding</keyword>
<sequence>MILKLSKICKNFGGVEAIKETSFGVKSGEIFGLIGPNGAGKTTMFNIITGAYEPSSGEIKFDGKRLNGIKPNKIVNLGIARTFQNIRLFGSLTVLENVLIGLNSSTKYSFLEACLHLGRFAKSERIAKERAMGILERLGIARYANEFAKNLSYGTQRKVEIARALATNPKLLLLDEPAAGMNPSETDELANLIFDLRATDGLSILLIEHDMKFVNHLCDRVLVLDYGRVIFTGSPADAVKHEDVISAYLGDFIQ</sequence>
<name>A0A1X9SRF5_9BACT</name>
<dbReference type="Pfam" id="PF12399">
    <property type="entry name" value="BCA_ABC_TP_C"/>
    <property type="match status" value="1"/>
</dbReference>
<dbReference type="Pfam" id="PF00005">
    <property type="entry name" value="ABC_tran"/>
    <property type="match status" value="1"/>
</dbReference>
<dbReference type="GO" id="GO:0005524">
    <property type="term" value="F:ATP binding"/>
    <property type="evidence" value="ECO:0007669"/>
    <property type="project" value="UniProtKB-KW"/>
</dbReference>
<dbReference type="InterPro" id="IPR032823">
    <property type="entry name" value="BCA_ABC_TP_C"/>
</dbReference>
<dbReference type="PANTHER" id="PTHR45772">
    <property type="entry name" value="CONSERVED COMPONENT OF ABC TRANSPORTER FOR NATURAL AMINO ACIDS-RELATED"/>
    <property type="match status" value="1"/>
</dbReference>
<keyword evidence="5" id="KW-1185">Reference proteome</keyword>
<dbReference type="SUPFAM" id="SSF52540">
    <property type="entry name" value="P-loop containing nucleoside triphosphate hydrolases"/>
    <property type="match status" value="1"/>
</dbReference>
<dbReference type="GO" id="GO:0015808">
    <property type="term" value="P:L-alanine transport"/>
    <property type="evidence" value="ECO:0007669"/>
    <property type="project" value="TreeGrafter"/>
</dbReference>
<dbReference type="PANTHER" id="PTHR45772:SF7">
    <property type="entry name" value="AMINO ACID ABC TRANSPORTER ATP-BINDING PROTEIN"/>
    <property type="match status" value="1"/>
</dbReference>
<gene>
    <name evidence="4" type="primary">livG</name>
    <name evidence="4" type="ORF">CIGN_0526</name>
</gene>
<dbReference type="EMBL" id="CP018788">
    <property type="protein sequence ID" value="ARQ98823.1"/>
    <property type="molecule type" value="Genomic_DNA"/>
</dbReference>
<evidence type="ECO:0000256" key="1">
    <source>
        <dbReference type="ARBA" id="ARBA00022448"/>
    </source>
</evidence>
<protein>
    <submittedName>
        <fullName evidence="4">High-affinity branched-chain amino acid transporter, ATP-binding protein</fullName>
    </submittedName>
</protein>
<dbReference type="KEGG" id="cdev:CIGN_0526"/>
<dbReference type="FunFam" id="3.40.50.300:FF:000421">
    <property type="entry name" value="Branched-chain amino acid ABC transporter ATP-binding protein"/>
    <property type="match status" value="1"/>
</dbReference>
<dbReference type="GO" id="GO:0005886">
    <property type="term" value="C:plasma membrane"/>
    <property type="evidence" value="ECO:0007669"/>
    <property type="project" value="TreeGrafter"/>
</dbReference>
<dbReference type="InterPro" id="IPR003439">
    <property type="entry name" value="ABC_transporter-like_ATP-bd"/>
</dbReference>
<dbReference type="GO" id="GO:0015192">
    <property type="term" value="F:L-phenylalanine transmembrane transporter activity"/>
    <property type="evidence" value="ECO:0007669"/>
    <property type="project" value="TreeGrafter"/>
</dbReference>
<dbReference type="OrthoDB" id="5405085at2"/>
<dbReference type="GO" id="GO:0042941">
    <property type="term" value="P:D-alanine transmembrane transport"/>
    <property type="evidence" value="ECO:0007669"/>
    <property type="project" value="TreeGrafter"/>
</dbReference>
<evidence type="ECO:0000256" key="2">
    <source>
        <dbReference type="ARBA" id="ARBA00022741"/>
    </source>
</evidence>
<dbReference type="STRING" id="1660064.CIGN_0526"/>
<dbReference type="Proteomes" id="UP000194309">
    <property type="component" value="Chromosome"/>
</dbReference>
<dbReference type="GO" id="GO:0005304">
    <property type="term" value="F:L-valine transmembrane transporter activity"/>
    <property type="evidence" value="ECO:0007669"/>
    <property type="project" value="TreeGrafter"/>
</dbReference>
<keyword evidence="1" id="KW-0813">Transport</keyword>
<dbReference type="CDD" id="cd03219">
    <property type="entry name" value="ABC_Mj1267_LivG_branched"/>
    <property type="match status" value="1"/>
</dbReference>
<dbReference type="PROSITE" id="PS50893">
    <property type="entry name" value="ABC_TRANSPORTER_2"/>
    <property type="match status" value="1"/>
</dbReference>
<proteinExistence type="predicted"/>
<reference evidence="4 5" key="1">
    <citation type="journal article" date="2017" name="Genome Biol. Evol.">
        <title>Comparative Genomic Analysis Identifies a Campylobacter Clade Deficient in Selenium Metabolism.</title>
        <authorList>
            <person name="Miller W.G."/>
            <person name="Yee E."/>
            <person name="Lopes B.S."/>
            <person name="Chapman M.H."/>
            <person name="Huynh S."/>
            <person name="Bono J.L."/>
            <person name="Parker C.T."/>
            <person name="Strachan N.J.C."/>
            <person name="Forbes K.J."/>
        </authorList>
    </citation>
    <scope>NUCLEOTIDE SEQUENCE [LARGE SCALE GENOMIC DNA]</scope>
    <source>
        <strain evidence="4 5">NCTC 13003</strain>
    </source>
</reference>
<dbReference type="GO" id="GO:1903805">
    <property type="term" value="P:L-valine import across plasma membrane"/>
    <property type="evidence" value="ECO:0007669"/>
    <property type="project" value="TreeGrafter"/>
</dbReference>
<dbReference type="InterPro" id="IPR027417">
    <property type="entry name" value="P-loop_NTPase"/>
</dbReference>
<organism evidence="4 5">
    <name type="scientific">Campylobacter devanensis</name>
    <dbReference type="NCBI Taxonomy" id="3161138"/>
    <lineage>
        <taxon>Bacteria</taxon>
        <taxon>Pseudomonadati</taxon>
        <taxon>Campylobacterota</taxon>
        <taxon>Epsilonproteobacteria</taxon>
        <taxon>Campylobacterales</taxon>
        <taxon>Campylobacteraceae</taxon>
        <taxon>Campylobacter</taxon>
    </lineage>
</organism>